<evidence type="ECO:0000313" key="1">
    <source>
        <dbReference type="EMBL" id="CAI9581289.1"/>
    </source>
</evidence>
<gene>
    <name evidence="1" type="ORF">SPARVUS_LOCUS9463356</name>
</gene>
<reference evidence="1" key="1">
    <citation type="submission" date="2023-05" db="EMBL/GenBank/DDBJ databases">
        <authorList>
            <person name="Stuckert A."/>
        </authorList>
    </citation>
    <scope>NUCLEOTIDE SEQUENCE</scope>
</reference>
<evidence type="ECO:0000313" key="2">
    <source>
        <dbReference type="Proteomes" id="UP001162483"/>
    </source>
</evidence>
<dbReference type="EMBL" id="CATNWA010015255">
    <property type="protein sequence ID" value="CAI9581289.1"/>
    <property type="molecule type" value="Genomic_DNA"/>
</dbReference>
<comment type="caution">
    <text evidence="1">The sequence shown here is derived from an EMBL/GenBank/DDBJ whole genome shotgun (WGS) entry which is preliminary data.</text>
</comment>
<sequence length="32" mass="4089">NHLWVYYFFLNQKPLKMLKKKMYFLSFCCKIL</sequence>
<accession>A0ABN9E917</accession>
<dbReference type="Proteomes" id="UP001162483">
    <property type="component" value="Unassembled WGS sequence"/>
</dbReference>
<keyword evidence="2" id="KW-1185">Reference proteome</keyword>
<protein>
    <recommendedName>
        <fullName evidence="3">Maturase K</fullName>
    </recommendedName>
</protein>
<name>A0ABN9E917_9NEOB</name>
<feature type="non-terminal residue" evidence="1">
    <location>
        <position position="1"/>
    </location>
</feature>
<proteinExistence type="predicted"/>
<evidence type="ECO:0008006" key="3">
    <source>
        <dbReference type="Google" id="ProtNLM"/>
    </source>
</evidence>
<organism evidence="1 2">
    <name type="scientific">Staurois parvus</name>
    <dbReference type="NCBI Taxonomy" id="386267"/>
    <lineage>
        <taxon>Eukaryota</taxon>
        <taxon>Metazoa</taxon>
        <taxon>Chordata</taxon>
        <taxon>Craniata</taxon>
        <taxon>Vertebrata</taxon>
        <taxon>Euteleostomi</taxon>
        <taxon>Amphibia</taxon>
        <taxon>Batrachia</taxon>
        <taxon>Anura</taxon>
        <taxon>Neobatrachia</taxon>
        <taxon>Ranoidea</taxon>
        <taxon>Ranidae</taxon>
        <taxon>Staurois</taxon>
    </lineage>
</organism>